<feature type="transmembrane region" description="Helical" evidence="8">
    <location>
        <begin position="12"/>
        <end position="33"/>
    </location>
</feature>
<evidence type="ECO:0000256" key="8">
    <source>
        <dbReference type="SAM" id="Phobius"/>
    </source>
</evidence>
<feature type="transmembrane region" description="Helical" evidence="8">
    <location>
        <begin position="340"/>
        <end position="360"/>
    </location>
</feature>
<feature type="transmembrane region" description="Helical" evidence="8">
    <location>
        <begin position="144"/>
        <end position="162"/>
    </location>
</feature>
<dbReference type="SUPFAM" id="SSF103473">
    <property type="entry name" value="MFS general substrate transporter"/>
    <property type="match status" value="1"/>
</dbReference>
<protein>
    <submittedName>
        <fullName evidence="10">PPP family 3-phenylpropionic acid transporter</fullName>
    </submittedName>
</protein>
<evidence type="ECO:0000313" key="10">
    <source>
        <dbReference type="EMBL" id="MET3691859.1"/>
    </source>
</evidence>
<comment type="caution">
    <text evidence="10">The sequence shown here is derived from an EMBL/GenBank/DDBJ whole genome shotgun (WGS) entry which is preliminary data.</text>
</comment>
<keyword evidence="4" id="KW-0997">Cell inner membrane</keyword>
<keyword evidence="7 8" id="KW-0472">Membrane</keyword>
<feature type="transmembrane region" description="Helical" evidence="8">
    <location>
        <begin position="275"/>
        <end position="295"/>
    </location>
</feature>
<evidence type="ECO:0000256" key="1">
    <source>
        <dbReference type="ARBA" id="ARBA00004429"/>
    </source>
</evidence>
<feature type="transmembrane region" description="Helical" evidence="8">
    <location>
        <begin position="104"/>
        <end position="123"/>
    </location>
</feature>
<dbReference type="PANTHER" id="PTHR23522:SF10">
    <property type="entry name" value="3-PHENYLPROPIONIC ACID TRANSPORTER-RELATED"/>
    <property type="match status" value="1"/>
</dbReference>
<evidence type="ECO:0000256" key="4">
    <source>
        <dbReference type="ARBA" id="ARBA00022519"/>
    </source>
</evidence>
<dbReference type="PANTHER" id="PTHR23522">
    <property type="entry name" value="BLL5896 PROTEIN"/>
    <property type="match status" value="1"/>
</dbReference>
<dbReference type="NCBIfam" id="NF037955">
    <property type="entry name" value="mfs"/>
    <property type="match status" value="1"/>
</dbReference>
<feature type="transmembrane region" description="Helical" evidence="8">
    <location>
        <begin position="79"/>
        <end position="98"/>
    </location>
</feature>
<organism evidence="10 11">
    <name type="scientific">Methylobacterium goesingense</name>
    <dbReference type="NCBI Taxonomy" id="243690"/>
    <lineage>
        <taxon>Bacteria</taxon>
        <taxon>Pseudomonadati</taxon>
        <taxon>Pseudomonadota</taxon>
        <taxon>Alphaproteobacteria</taxon>
        <taxon>Hyphomicrobiales</taxon>
        <taxon>Methylobacteriaceae</taxon>
        <taxon>Methylobacterium</taxon>
    </lineage>
</organism>
<keyword evidence="11" id="KW-1185">Reference proteome</keyword>
<gene>
    <name evidence="10" type="ORF">ABID43_001384</name>
</gene>
<evidence type="ECO:0000259" key="9">
    <source>
        <dbReference type="Pfam" id="PF12832"/>
    </source>
</evidence>
<evidence type="ECO:0000256" key="5">
    <source>
        <dbReference type="ARBA" id="ARBA00022692"/>
    </source>
</evidence>
<reference evidence="10 11" key="1">
    <citation type="submission" date="2024-06" db="EMBL/GenBank/DDBJ databases">
        <title>Genomic Encyclopedia of Type Strains, Phase IV (KMG-IV): sequencing the most valuable type-strain genomes for metagenomic binning, comparative biology and taxonomic classification.</title>
        <authorList>
            <person name="Goeker M."/>
        </authorList>
    </citation>
    <scope>NUCLEOTIDE SEQUENCE [LARGE SCALE GENOMIC DNA]</scope>
    <source>
        <strain evidence="10 11">DSM 21331</strain>
    </source>
</reference>
<feature type="transmembrane region" description="Helical" evidence="8">
    <location>
        <begin position="244"/>
        <end position="263"/>
    </location>
</feature>
<evidence type="ECO:0000256" key="2">
    <source>
        <dbReference type="ARBA" id="ARBA00022448"/>
    </source>
</evidence>
<dbReference type="Gene3D" id="1.20.1250.20">
    <property type="entry name" value="MFS general substrate transporter like domains"/>
    <property type="match status" value="2"/>
</dbReference>
<dbReference type="Pfam" id="PF12832">
    <property type="entry name" value="MFS_1_like"/>
    <property type="match status" value="1"/>
</dbReference>
<proteinExistence type="predicted"/>
<dbReference type="EMBL" id="JBEPMM010000002">
    <property type="protein sequence ID" value="MET3691859.1"/>
    <property type="molecule type" value="Genomic_DNA"/>
</dbReference>
<evidence type="ECO:0000256" key="7">
    <source>
        <dbReference type="ARBA" id="ARBA00023136"/>
    </source>
</evidence>
<dbReference type="Proteomes" id="UP001549145">
    <property type="component" value="Unassembled WGS sequence"/>
</dbReference>
<keyword evidence="5 8" id="KW-0812">Transmembrane</keyword>
<dbReference type="InterPro" id="IPR024989">
    <property type="entry name" value="MFS_assoc_dom"/>
</dbReference>
<dbReference type="InterPro" id="IPR036259">
    <property type="entry name" value="MFS_trans_sf"/>
</dbReference>
<evidence type="ECO:0000256" key="6">
    <source>
        <dbReference type="ARBA" id="ARBA00022989"/>
    </source>
</evidence>
<dbReference type="PIRSF" id="PIRSF004925">
    <property type="entry name" value="HcaT"/>
    <property type="match status" value="1"/>
</dbReference>
<evidence type="ECO:0000313" key="11">
    <source>
        <dbReference type="Proteomes" id="UP001549145"/>
    </source>
</evidence>
<feature type="transmembrane region" description="Helical" evidence="8">
    <location>
        <begin position="307"/>
        <end position="328"/>
    </location>
</feature>
<accession>A0ABV2L2J2</accession>
<feature type="transmembrane region" description="Helical" evidence="8">
    <location>
        <begin position="209"/>
        <end position="232"/>
    </location>
</feature>
<dbReference type="InterPro" id="IPR026032">
    <property type="entry name" value="HcaT-like"/>
</dbReference>
<feature type="transmembrane region" description="Helical" evidence="8">
    <location>
        <begin position="168"/>
        <end position="188"/>
    </location>
</feature>
<dbReference type="RefSeq" id="WP_238278428.1">
    <property type="nucleotide sequence ID" value="NZ_BPQL01000036.1"/>
</dbReference>
<feature type="transmembrane region" description="Helical" evidence="8">
    <location>
        <begin position="366"/>
        <end position="386"/>
    </location>
</feature>
<keyword evidence="3" id="KW-1003">Cell membrane</keyword>
<evidence type="ECO:0000256" key="3">
    <source>
        <dbReference type="ARBA" id="ARBA00022475"/>
    </source>
</evidence>
<keyword evidence="2" id="KW-0813">Transport</keyword>
<name>A0ABV2L2J2_9HYPH</name>
<comment type="subcellular location">
    <subcellularLocation>
        <location evidence="1">Cell inner membrane</location>
        <topology evidence="1">Multi-pass membrane protein</topology>
    </subcellularLocation>
</comment>
<feature type="transmembrane region" description="Helical" evidence="8">
    <location>
        <begin position="45"/>
        <end position="67"/>
    </location>
</feature>
<feature type="domain" description="Major facilitator superfamily associated" evidence="9">
    <location>
        <begin position="15"/>
        <end position="363"/>
    </location>
</feature>
<sequence length="410" mass="41756">MSDTLPPHPEPKAFRLSVLYAVIFVEIGIAMPFMPVWLNALGLDAALIGLLVALPIAIRIVATAPLVGLIDRGIAAQRILLVGSLVLAATYALMPAGAAIGWPLLALLIALNAVAAAPLVPSIDYMTLGAVRRNARLDYARIRMAGSIGFLLANLAGGAVLSAMGERLAVPLILTGLALLAATVALVARVDGPAAPSRDPAAGRPRLPGVLWLSIGAAALIQSSHAAIYAFGSIHWRTHGIGTAWIGTLWAIGVASEIVLFALIGRAPARWRGPFALLALGGGAALVRALGMAFFGDRLGPVVVLQVLHGLTFGATQLGAMAAVSRFAPEGARGRAQGTVSSAGALASASATLLTGTAYSAGGGPLAFALMAPLALCGLCLAARAARAARAFGLHTTTFVGQHPQHPDRS</sequence>
<keyword evidence="6 8" id="KW-1133">Transmembrane helix</keyword>